<protein>
    <recommendedName>
        <fullName evidence="9 10">Chaperone protein HtpG</fullName>
    </recommendedName>
    <alternativeName>
        <fullName evidence="10">Heat shock protein HtpG</fullName>
    </alternativeName>
    <alternativeName>
        <fullName evidence="10">High temperature protein G</fullName>
    </alternativeName>
</protein>
<evidence type="ECO:0000256" key="6">
    <source>
        <dbReference type="ARBA" id="ARBA00023016"/>
    </source>
</evidence>
<organism evidence="14 15">
    <name type="scientific">Bdellovibrio bacteriovorus</name>
    <dbReference type="NCBI Taxonomy" id="959"/>
    <lineage>
        <taxon>Bacteria</taxon>
        <taxon>Pseudomonadati</taxon>
        <taxon>Bdellovibrionota</taxon>
        <taxon>Bdellovibrionia</taxon>
        <taxon>Bdellovibrionales</taxon>
        <taxon>Pseudobdellovibrionaceae</taxon>
        <taxon>Bdellovibrio</taxon>
    </lineage>
</organism>
<dbReference type="PIRSF" id="PIRSF002583">
    <property type="entry name" value="Hsp90"/>
    <property type="match status" value="1"/>
</dbReference>
<evidence type="ECO:0000259" key="13">
    <source>
        <dbReference type="SMART" id="SM00387"/>
    </source>
</evidence>
<accession>A0A150WQS3</accession>
<dbReference type="Gene3D" id="1.20.120.790">
    <property type="entry name" value="Heat shock protein 90, C-terminal domain"/>
    <property type="match status" value="1"/>
</dbReference>
<evidence type="ECO:0000256" key="4">
    <source>
        <dbReference type="ARBA" id="ARBA00022741"/>
    </source>
</evidence>
<dbReference type="InterPro" id="IPR019805">
    <property type="entry name" value="Heat_shock_protein_90_CS"/>
</dbReference>
<feature type="region of interest" description="Disordered" evidence="12">
    <location>
        <begin position="146"/>
        <end position="165"/>
    </location>
</feature>
<dbReference type="CDD" id="cd16927">
    <property type="entry name" value="HATPase_Hsp90-like"/>
    <property type="match status" value="1"/>
</dbReference>
<comment type="function">
    <text evidence="8 10">Molecular chaperone. Has ATPase activity.</text>
</comment>
<keyword evidence="4 10" id="KW-0547">Nucleotide-binding</keyword>
<feature type="binding site" evidence="11">
    <location>
        <position position="84"/>
    </location>
    <ligand>
        <name>ATP</name>
        <dbReference type="ChEBI" id="CHEBI:30616"/>
    </ligand>
</feature>
<dbReference type="PANTHER" id="PTHR11528">
    <property type="entry name" value="HEAT SHOCK PROTEIN 90 FAMILY MEMBER"/>
    <property type="match status" value="1"/>
</dbReference>
<dbReference type="GO" id="GO:0140662">
    <property type="term" value="F:ATP-dependent protein folding chaperone"/>
    <property type="evidence" value="ECO:0007669"/>
    <property type="project" value="InterPro"/>
</dbReference>
<feature type="binding site" evidence="11">
    <location>
        <begin position="99"/>
        <end position="100"/>
    </location>
    <ligand>
        <name>ATP</name>
        <dbReference type="ChEBI" id="CHEBI:30616"/>
    </ligand>
</feature>
<dbReference type="Gene3D" id="3.30.565.10">
    <property type="entry name" value="Histidine kinase-like ATPase, C-terminal domain"/>
    <property type="match status" value="1"/>
</dbReference>
<dbReference type="Gene3D" id="3.30.230.80">
    <property type="match status" value="1"/>
</dbReference>
<dbReference type="FunFam" id="3.30.230.80:FF:000002">
    <property type="entry name" value="Molecular chaperone HtpG"/>
    <property type="match status" value="1"/>
</dbReference>
<dbReference type="GO" id="GO:0005524">
    <property type="term" value="F:ATP binding"/>
    <property type="evidence" value="ECO:0007669"/>
    <property type="project" value="UniProtKB-UniRule"/>
</dbReference>
<evidence type="ECO:0000256" key="2">
    <source>
        <dbReference type="ARBA" id="ARBA00008239"/>
    </source>
</evidence>
<dbReference type="GO" id="GO:0016887">
    <property type="term" value="F:ATP hydrolysis activity"/>
    <property type="evidence" value="ECO:0007669"/>
    <property type="project" value="InterPro"/>
</dbReference>
<dbReference type="InterPro" id="IPR003594">
    <property type="entry name" value="HATPase_dom"/>
</dbReference>
<dbReference type="OrthoDB" id="5297101at2"/>
<dbReference type="Proteomes" id="UP000075320">
    <property type="component" value="Unassembled WGS sequence"/>
</dbReference>
<evidence type="ECO:0000256" key="5">
    <source>
        <dbReference type="ARBA" id="ARBA00022840"/>
    </source>
</evidence>
<gene>
    <name evidence="10" type="primary">htpG</name>
    <name evidence="14" type="ORF">AZI86_06935</name>
</gene>
<dbReference type="FunFam" id="3.30.565.10:FF:000009">
    <property type="entry name" value="Molecular chaperone HtpG"/>
    <property type="match status" value="1"/>
</dbReference>
<dbReference type="InterPro" id="IPR036890">
    <property type="entry name" value="HATPase_C_sf"/>
</dbReference>
<name>A0A150WQS3_BDEBC</name>
<dbReference type="SUPFAM" id="SSF54211">
    <property type="entry name" value="Ribosomal protein S5 domain 2-like"/>
    <property type="match status" value="1"/>
</dbReference>
<keyword evidence="15" id="KW-1185">Reference proteome</keyword>
<dbReference type="GO" id="GO:0005737">
    <property type="term" value="C:cytoplasm"/>
    <property type="evidence" value="ECO:0007669"/>
    <property type="project" value="UniProtKB-SubCell"/>
</dbReference>
<dbReference type="InterPro" id="IPR001404">
    <property type="entry name" value="Hsp90_fam"/>
</dbReference>
<keyword evidence="6 10" id="KW-0346">Stress response</keyword>
<dbReference type="Gene3D" id="3.40.50.11260">
    <property type="match status" value="1"/>
</dbReference>
<comment type="caution">
    <text evidence="10">Lacks conserved residue(s) required for the propagation of feature annotation.</text>
</comment>
<proteinExistence type="inferred from homology"/>
<feature type="binding site" evidence="11">
    <location>
        <begin position="120"/>
        <end position="125"/>
    </location>
    <ligand>
        <name>ATP</name>
        <dbReference type="ChEBI" id="CHEBI:30616"/>
    </ligand>
</feature>
<dbReference type="AlphaFoldDB" id="A0A150WQS3"/>
<evidence type="ECO:0000313" key="14">
    <source>
        <dbReference type="EMBL" id="KYG66770.1"/>
    </source>
</evidence>
<keyword evidence="7 10" id="KW-0143">Chaperone</keyword>
<feature type="binding site" evidence="11">
    <location>
        <position position="331"/>
    </location>
    <ligand>
        <name>ATP</name>
        <dbReference type="ChEBI" id="CHEBI:30616"/>
    </ligand>
</feature>
<dbReference type="RefSeq" id="WP_061834348.1">
    <property type="nucleotide sequence ID" value="NZ_LUKE01000001.1"/>
</dbReference>
<evidence type="ECO:0000256" key="10">
    <source>
        <dbReference type="HAMAP-Rule" id="MF_00505"/>
    </source>
</evidence>
<evidence type="ECO:0000256" key="12">
    <source>
        <dbReference type="SAM" id="MobiDB-lite"/>
    </source>
</evidence>
<reference evidence="14 15" key="1">
    <citation type="submission" date="2016-03" db="EMBL/GenBank/DDBJ databases">
        <authorList>
            <person name="Ploux O."/>
        </authorList>
    </citation>
    <scope>NUCLEOTIDE SEQUENCE [LARGE SCALE GENOMIC DNA]</scope>
    <source>
        <strain evidence="14 15">R0</strain>
    </source>
</reference>
<feature type="domain" description="Histidine kinase/HSP90-like ATPase" evidence="13">
    <location>
        <begin position="26"/>
        <end position="181"/>
    </location>
</feature>
<dbReference type="HAMAP" id="MF_00505">
    <property type="entry name" value="HSP90"/>
    <property type="match status" value="1"/>
</dbReference>
<feature type="binding site" evidence="11">
    <location>
        <position position="79"/>
    </location>
    <ligand>
        <name>ATP</name>
        <dbReference type="ChEBI" id="CHEBI:30616"/>
    </ligand>
</feature>
<dbReference type="PROSITE" id="PS00298">
    <property type="entry name" value="HSP90"/>
    <property type="match status" value="1"/>
</dbReference>
<comment type="subcellular location">
    <subcellularLocation>
        <location evidence="1 10">Cytoplasm</location>
    </subcellularLocation>
</comment>
<dbReference type="PRINTS" id="PR00775">
    <property type="entry name" value="HEATSHOCK90"/>
</dbReference>
<feature type="binding site" evidence="11">
    <location>
        <position position="33"/>
    </location>
    <ligand>
        <name>ATP</name>
        <dbReference type="ChEBI" id="CHEBI:30616"/>
    </ligand>
</feature>
<evidence type="ECO:0000313" key="15">
    <source>
        <dbReference type="Proteomes" id="UP000075320"/>
    </source>
</evidence>
<evidence type="ECO:0000256" key="9">
    <source>
        <dbReference type="ARBA" id="ARBA00070675"/>
    </source>
</evidence>
<dbReference type="GO" id="GO:0051082">
    <property type="term" value="F:unfolded protein binding"/>
    <property type="evidence" value="ECO:0007669"/>
    <property type="project" value="UniProtKB-UniRule"/>
</dbReference>
<evidence type="ECO:0000256" key="3">
    <source>
        <dbReference type="ARBA" id="ARBA00022490"/>
    </source>
</evidence>
<evidence type="ECO:0000256" key="7">
    <source>
        <dbReference type="ARBA" id="ARBA00023186"/>
    </source>
</evidence>
<dbReference type="InterPro" id="IPR037196">
    <property type="entry name" value="HSP90_C"/>
</dbReference>
<dbReference type="InterPro" id="IPR020575">
    <property type="entry name" value="Hsp90_N"/>
</dbReference>
<dbReference type="SUPFAM" id="SSF110942">
    <property type="entry name" value="HSP90 C-terminal domain"/>
    <property type="match status" value="1"/>
</dbReference>
<dbReference type="SUPFAM" id="SSF55874">
    <property type="entry name" value="ATPase domain of HSP90 chaperone/DNA topoisomerase II/histidine kinase"/>
    <property type="match status" value="1"/>
</dbReference>
<feature type="region of interest" description="C" evidence="10">
    <location>
        <begin position="547"/>
        <end position="626"/>
    </location>
</feature>
<evidence type="ECO:0000256" key="1">
    <source>
        <dbReference type="ARBA" id="ARBA00004496"/>
    </source>
</evidence>
<sequence length="626" mass="71193">MAKTVQNFNAEIKQLLDIVIHSLYSQKEIFLRELLSNASDAIDKLKFQSLTNSSILPAGWEPQIRLVPNKESKTLSIIDNGIGMTTAEVNEFIGTIARSGAKAFMKMNEENKTKPELIGQFGVGFYSAFMVADRVTLHTQKAGENDGTVWESTGDGTYSIDQVPRPEGTGTTLTLHLKEFKNEDEVSDFTDAWVLKSLVKKYSDFIAFPIKMKNDKGEEETLNSQKALWLRSPSEVTAEEHKEFYQHLSHDWNEPLKTIHYKAEGTMEFNALLYIPTKKPWNFNTGDMAYGLSLYIKRVFIMADCKDLLPTYLRFVKGLVDSSDLSLNVSRELLQQDRQVTQIRKNVTTKILSTLKELLLKDRSAYENFWNEFGATLKEGLPADPGNKEKLQDLCLFHSTHSDKMTTLEEYVGRMKNEQKEIFYITGDNLAQIRNSPYLERLNEKGFEVLLLVDTVDEWMIEALREYKEKKLQSITKEGLDLDTAEEKARHEEEKKQSEVTLKPVLEVMKKTLESQVKDVVISDRLTTTPVCLVSASNDPSAHLQKLMSRLGQEQSMMNAKRIMEINPKHPVFQKMLEAGADQQAKWAEILYNQALLTEGSALPDPVKFSHQIADLMIQAASGVKH</sequence>
<comment type="similarity">
    <text evidence="2 10">Belongs to the heat shock protein 90 family.</text>
</comment>
<feature type="binding site" evidence="11">
    <location>
        <position position="37"/>
    </location>
    <ligand>
        <name>ATP</name>
        <dbReference type="ChEBI" id="CHEBI:30616"/>
    </ligand>
</feature>
<keyword evidence="3 10" id="KW-0963">Cytoplasm</keyword>
<dbReference type="Pfam" id="PF00183">
    <property type="entry name" value="HSP90"/>
    <property type="match status" value="1"/>
</dbReference>
<feature type="binding site" evidence="11">
    <location>
        <position position="171"/>
    </location>
    <ligand>
        <name>ATP</name>
        <dbReference type="ChEBI" id="CHEBI:30616"/>
    </ligand>
</feature>
<comment type="subunit">
    <text evidence="10">Homodimer.</text>
</comment>
<keyword evidence="5 10" id="KW-0067">ATP-binding</keyword>
<feature type="compositionally biased region" description="Polar residues" evidence="12">
    <location>
        <begin position="150"/>
        <end position="160"/>
    </location>
</feature>
<dbReference type="SMART" id="SM00387">
    <property type="entry name" value="HATPase_c"/>
    <property type="match status" value="1"/>
</dbReference>
<dbReference type="Pfam" id="PF13589">
    <property type="entry name" value="HATPase_c_3"/>
    <property type="match status" value="1"/>
</dbReference>
<dbReference type="NCBIfam" id="NF003555">
    <property type="entry name" value="PRK05218.1"/>
    <property type="match status" value="1"/>
</dbReference>
<comment type="caution">
    <text evidence="14">The sequence shown here is derived from an EMBL/GenBank/DDBJ whole genome shotgun (WGS) entry which is preliminary data.</text>
</comment>
<feature type="region of interest" description="A; substrate-binding" evidence="10">
    <location>
        <begin position="1"/>
        <end position="331"/>
    </location>
</feature>
<dbReference type="EMBL" id="LUKE01000001">
    <property type="protein sequence ID" value="KYG66770.1"/>
    <property type="molecule type" value="Genomic_DNA"/>
</dbReference>
<evidence type="ECO:0000256" key="8">
    <source>
        <dbReference type="ARBA" id="ARBA00058590"/>
    </source>
</evidence>
<evidence type="ECO:0000256" key="11">
    <source>
        <dbReference type="PIRSR" id="PIRSR002583-1"/>
    </source>
</evidence>
<dbReference type="InterPro" id="IPR020568">
    <property type="entry name" value="Ribosomal_Su5_D2-typ_SF"/>
</dbReference>